<protein>
    <submittedName>
        <fullName evidence="1">Uncharacterized protein</fullName>
    </submittedName>
</protein>
<dbReference type="AlphaFoldDB" id="A0A7S4LGU1"/>
<sequence length="158" mass="17647">MPAPLYVRPKHRPFFHNTPTRLKKPAACGCGPCRETATHRSTKNITSCIGQGSACHSNQTMERHGDQWAWFMRERVRGEVMEAQWWRQVGWEGRGAILGVELFGVAQQTVRAPGLCLRDQFGSIVLRTALRGTYRPSVAVTHQNASPTASGYHTKFVG</sequence>
<accession>A0A7S4LGU1</accession>
<evidence type="ECO:0000313" key="1">
    <source>
        <dbReference type="EMBL" id="CAE0828429.1"/>
    </source>
</evidence>
<gene>
    <name evidence="1" type="ORF">EGYM00163_LOCUS39698</name>
</gene>
<organism evidence="1">
    <name type="scientific">Eutreptiella gymnastica</name>
    <dbReference type="NCBI Taxonomy" id="73025"/>
    <lineage>
        <taxon>Eukaryota</taxon>
        <taxon>Discoba</taxon>
        <taxon>Euglenozoa</taxon>
        <taxon>Euglenida</taxon>
        <taxon>Spirocuta</taxon>
        <taxon>Euglenophyceae</taxon>
        <taxon>Eutreptiales</taxon>
        <taxon>Eutreptiaceae</taxon>
        <taxon>Eutreptiella</taxon>
    </lineage>
</organism>
<proteinExistence type="predicted"/>
<dbReference type="EMBL" id="HBJA01115451">
    <property type="protein sequence ID" value="CAE0828429.1"/>
    <property type="molecule type" value="Transcribed_RNA"/>
</dbReference>
<name>A0A7S4LGU1_9EUGL</name>
<reference evidence="1" key="1">
    <citation type="submission" date="2021-01" db="EMBL/GenBank/DDBJ databases">
        <authorList>
            <person name="Corre E."/>
            <person name="Pelletier E."/>
            <person name="Niang G."/>
            <person name="Scheremetjew M."/>
            <person name="Finn R."/>
            <person name="Kale V."/>
            <person name="Holt S."/>
            <person name="Cochrane G."/>
            <person name="Meng A."/>
            <person name="Brown T."/>
            <person name="Cohen L."/>
        </authorList>
    </citation>
    <scope>NUCLEOTIDE SEQUENCE</scope>
    <source>
        <strain evidence="1">CCMP1594</strain>
    </source>
</reference>